<organism evidence="1 2">
    <name type="scientific">Escherichia coli</name>
    <dbReference type="NCBI Taxonomy" id="562"/>
    <lineage>
        <taxon>Bacteria</taxon>
        <taxon>Pseudomonadati</taxon>
        <taxon>Pseudomonadota</taxon>
        <taxon>Gammaproteobacteria</taxon>
        <taxon>Enterobacterales</taxon>
        <taxon>Enterobacteriaceae</taxon>
        <taxon>Escherichia</taxon>
    </lineage>
</organism>
<dbReference type="Proteomes" id="UP000254052">
    <property type="component" value="Unassembled WGS sequence"/>
</dbReference>
<name>A0A377A536_ECOLX</name>
<reference evidence="1 2" key="1">
    <citation type="submission" date="2018-06" db="EMBL/GenBank/DDBJ databases">
        <authorList>
            <consortium name="Pathogen Informatics"/>
            <person name="Doyle S."/>
        </authorList>
    </citation>
    <scope>NUCLEOTIDE SEQUENCE [LARGE SCALE GENOMIC DNA]</scope>
    <source>
        <strain evidence="1 2">NCTC9962</strain>
    </source>
</reference>
<proteinExistence type="predicted"/>
<evidence type="ECO:0000313" key="1">
    <source>
        <dbReference type="EMBL" id="STK94802.1"/>
    </source>
</evidence>
<dbReference type="AlphaFoldDB" id="A0A377A536"/>
<sequence>MIRLSEQSPLAPEDIGNVMRIRKMPNAVSRLSTIVAMVAIKRSAVS</sequence>
<gene>
    <name evidence="1" type="ORF">NCTC9962_00374</name>
</gene>
<evidence type="ECO:0000313" key="2">
    <source>
        <dbReference type="Proteomes" id="UP000254052"/>
    </source>
</evidence>
<dbReference type="EMBL" id="UGED01000002">
    <property type="protein sequence ID" value="STK94802.1"/>
    <property type="molecule type" value="Genomic_DNA"/>
</dbReference>
<accession>A0A377A536</accession>
<protein>
    <submittedName>
        <fullName evidence="1">Uncharacterized protein</fullName>
    </submittedName>
</protein>